<name>A0A940WJC9_9ACTN</name>
<evidence type="ECO:0000313" key="1">
    <source>
        <dbReference type="EMBL" id="MBP2706789.1"/>
    </source>
</evidence>
<gene>
    <name evidence="1" type="ORF">JOL79_23560</name>
</gene>
<accession>A0A940WJC9</accession>
<dbReference type="EMBL" id="JAFCNB010000014">
    <property type="protein sequence ID" value="MBP2706789.1"/>
    <property type="molecule type" value="Genomic_DNA"/>
</dbReference>
<dbReference type="Proteomes" id="UP000674234">
    <property type="component" value="Unassembled WGS sequence"/>
</dbReference>
<evidence type="ECO:0000313" key="2">
    <source>
        <dbReference type="Proteomes" id="UP000674234"/>
    </source>
</evidence>
<evidence type="ECO:0008006" key="3">
    <source>
        <dbReference type="Google" id="ProtNLM"/>
    </source>
</evidence>
<sequence>MGLGIVHSRDDPRVPVSEATELAALIPGSRLVLLDGRNHLLTADEPAWPAFLAELHAFLAVDEDPARG</sequence>
<dbReference type="SUPFAM" id="SSF53474">
    <property type="entry name" value="alpha/beta-Hydrolases"/>
    <property type="match status" value="1"/>
</dbReference>
<proteinExistence type="predicted"/>
<organism evidence="1 2">
    <name type="scientific">Microbispora oryzae</name>
    <dbReference type="NCBI Taxonomy" id="2806554"/>
    <lineage>
        <taxon>Bacteria</taxon>
        <taxon>Bacillati</taxon>
        <taxon>Actinomycetota</taxon>
        <taxon>Actinomycetes</taxon>
        <taxon>Streptosporangiales</taxon>
        <taxon>Streptosporangiaceae</taxon>
        <taxon>Microbispora</taxon>
    </lineage>
</organism>
<keyword evidence="2" id="KW-1185">Reference proteome</keyword>
<reference evidence="1" key="1">
    <citation type="submission" date="2021-02" db="EMBL/GenBank/DDBJ databases">
        <title>Draft genome sequence of Microbispora sp. RL4-1S isolated from rice leaves in Thailand.</title>
        <authorList>
            <person name="Muangham S."/>
            <person name="Duangmal K."/>
        </authorList>
    </citation>
    <scope>NUCLEOTIDE SEQUENCE</scope>
    <source>
        <strain evidence="1">RL4-1S</strain>
    </source>
</reference>
<dbReference type="Gene3D" id="3.40.50.1820">
    <property type="entry name" value="alpha/beta hydrolase"/>
    <property type="match status" value="1"/>
</dbReference>
<comment type="caution">
    <text evidence="1">The sequence shown here is derived from an EMBL/GenBank/DDBJ whole genome shotgun (WGS) entry which is preliminary data.</text>
</comment>
<protein>
    <recommendedName>
        <fullName evidence="3">Peptidase S33 tripeptidyl aminopeptidase-like C-terminal domain-containing protein</fullName>
    </recommendedName>
</protein>
<dbReference type="RefSeq" id="WP_210158070.1">
    <property type="nucleotide sequence ID" value="NZ_JAFCNB010000014.1"/>
</dbReference>
<dbReference type="AlphaFoldDB" id="A0A940WJC9"/>
<dbReference type="InterPro" id="IPR029058">
    <property type="entry name" value="AB_hydrolase_fold"/>
</dbReference>